<dbReference type="PANTHER" id="PTHR15427:SF19">
    <property type="entry name" value="COLLAGEN ALPHA-1(XXVI) CHAIN"/>
    <property type="match status" value="1"/>
</dbReference>
<evidence type="ECO:0000256" key="3">
    <source>
        <dbReference type="ARBA" id="ARBA00022729"/>
    </source>
</evidence>
<sequence length="179" mass="19912">MALQGRIKNLKQLQILWVILRLSCGVVVVGPPRHWCHHTVTRTVSCQVQNGSETVVQRVYQSCRWPGPCANLASSALGGLLSYSEVFDGIPANLFQMCRVEGFVGTLQGIICLLIPPLPDDPLLAGPLLWTLIRPTYRVSYRTVTALEWRCCPGFTGSNCDEGLQDQPQHESTERELDH</sequence>
<keyword evidence="3 5" id="KW-0732">Signal</keyword>
<evidence type="ECO:0000313" key="7">
    <source>
        <dbReference type="EMBL" id="OBS64583.1"/>
    </source>
</evidence>
<comment type="subcellular location">
    <subcellularLocation>
        <location evidence="1">Secreted</location>
    </subcellularLocation>
</comment>
<dbReference type="GO" id="GO:0005576">
    <property type="term" value="C:extracellular region"/>
    <property type="evidence" value="ECO:0007669"/>
    <property type="project" value="UniProtKB-SubCell"/>
</dbReference>
<evidence type="ECO:0000259" key="6">
    <source>
        <dbReference type="PROSITE" id="PS51041"/>
    </source>
</evidence>
<evidence type="ECO:0000256" key="2">
    <source>
        <dbReference type="ARBA" id="ARBA00022525"/>
    </source>
</evidence>
<dbReference type="PANTHER" id="PTHR15427">
    <property type="entry name" value="EMILIN ELASTIN MICROFIBRIL INTERFACE-LOCATED PROTEIN ELASTIN MICROFIBRIL INTERFACER"/>
    <property type="match status" value="1"/>
</dbReference>
<keyword evidence="2" id="KW-0964">Secreted</keyword>
<evidence type="ECO:0000256" key="1">
    <source>
        <dbReference type="ARBA" id="ARBA00004613"/>
    </source>
</evidence>
<dbReference type="STRING" id="56216.A0A1A6GEB6"/>
<feature type="chain" id="PRO_5008345536" description="EMI domain-containing protein" evidence="5">
    <location>
        <begin position="26"/>
        <end position="179"/>
    </location>
</feature>
<keyword evidence="8" id="KW-1185">Reference proteome</keyword>
<dbReference type="OrthoDB" id="10071545at2759"/>
<accession>A0A1A6GEB6</accession>
<reference evidence="7 8" key="1">
    <citation type="submission" date="2016-06" db="EMBL/GenBank/DDBJ databases">
        <title>The Draft Genome Sequence and Annotation of the Desert Woodrat Neotoma lepida.</title>
        <authorList>
            <person name="Campbell M."/>
            <person name="Oakeson K.F."/>
            <person name="Yandell M."/>
            <person name="Halpert J.R."/>
            <person name="Dearing D."/>
        </authorList>
    </citation>
    <scope>NUCLEOTIDE SEQUENCE [LARGE SCALE GENOMIC DNA]</scope>
    <source>
        <strain evidence="7">417</strain>
        <tissue evidence="7">Liver</tissue>
    </source>
</reference>
<evidence type="ECO:0000313" key="8">
    <source>
        <dbReference type="Proteomes" id="UP000092124"/>
    </source>
</evidence>
<proteinExistence type="predicted"/>
<dbReference type="PROSITE" id="PS51041">
    <property type="entry name" value="EMI"/>
    <property type="match status" value="1"/>
</dbReference>
<feature type="signal peptide" evidence="5">
    <location>
        <begin position="1"/>
        <end position="25"/>
    </location>
</feature>
<dbReference type="InterPro" id="IPR050392">
    <property type="entry name" value="Collagen/C1q_domain"/>
</dbReference>
<dbReference type="InterPro" id="IPR011489">
    <property type="entry name" value="EMI_domain"/>
</dbReference>
<name>A0A1A6GEB6_NEOLE</name>
<organism evidence="7 8">
    <name type="scientific">Neotoma lepida</name>
    <name type="common">Desert woodrat</name>
    <dbReference type="NCBI Taxonomy" id="56216"/>
    <lineage>
        <taxon>Eukaryota</taxon>
        <taxon>Metazoa</taxon>
        <taxon>Chordata</taxon>
        <taxon>Craniata</taxon>
        <taxon>Vertebrata</taxon>
        <taxon>Euteleostomi</taxon>
        <taxon>Mammalia</taxon>
        <taxon>Eutheria</taxon>
        <taxon>Euarchontoglires</taxon>
        <taxon>Glires</taxon>
        <taxon>Rodentia</taxon>
        <taxon>Myomorpha</taxon>
        <taxon>Muroidea</taxon>
        <taxon>Cricetidae</taxon>
        <taxon>Neotominae</taxon>
        <taxon>Neotoma</taxon>
    </lineage>
</organism>
<evidence type="ECO:0000256" key="4">
    <source>
        <dbReference type="ARBA" id="ARBA00023157"/>
    </source>
</evidence>
<dbReference type="Proteomes" id="UP000092124">
    <property type="component" value="Unassembled WGS sequence"/>
</dbReference>
<protein>
    <recommendedName>
        <fullName evidence="6">EMI domain-containing protein</fullName>
    </recommendedName>
</protein>
<dbReference type="AlphaFoldDB" id="A0A1A6GEB6"/>
<keyword evidence="4" id="KW-1015">Disulfide bond</keyword>
<dbReference type="Pfam" id="PF07546">
    <property type="entry name" value="EMI"/>
    <property type="match status" value="2"/>
</dbReference>
<evidence type="ECO:0000256" key="5">
    <source>
        <dbReference type="SAM" id="SignalP"/>
    </source>
</evidence>
<comment type="caution">
    <text evidence="7">The sequence shown here is derived from an EMBL/GenBank/DDBJ whole genome shotgun (WGS) entry which is preliminary data.</text>
</comment>
<gene>
    <name evidence="7" type="ORF">A6R68_06879</name>
</gene>
<feature type="domain" description="EMI" evidence="6">
    <location>
        <begin position="32"/>
        <end position="162"/>
    </location>
</feature>
<dbReference type="EMBL" id="LZPO01097164">
    <property type="protein sequence ID" value="OBS64583.1"/>
    <property type="molecule type" value="Genomic_DNA"/>
</dbReference>